<feature type="chain" id="PRO_5044830962" evidence="2">
    <location>
        <begin position="19"/>
        <end position="352"/>
    </location>
</feature>
<dbReference type="Proteomes" id="UP001530293">
    <property type="component" value="Unassembled WGS sequence"/>
</dbReference>
<proteinExistence type="predicted"/>
<evidence type="ECO:0000256" key="2">
    <source>
        <dbReference type="SAM" id="SignalP"/>
    </source>
</evidence>
<evidence type="ECO:0000313" key="4">
    <source>
        <dbReference type="Proteomes" id="UP001530293"/>
    </source>
</evidence>
<reference evidence="3 4" key="1">
    <citation type="submission" date="2024-10" db="EMBL/GenBank/DDBJ databases">
        <title>Updated reference genomes for cyclostephanoid diatoms.</title>
        <authorList>
            <person name="Roberts W.R."/>
            <person name="Alverson A.J."/>
        </authorList>
    </citation>
    <scope>NUCLEOTIDE SEQUENCE [LARGE SCALE GENOMIC DNA]</scope>
    <source>
        <strain evidence="3 4">AJA232-27</strain>
    </source>
</reference>
<evidence type="ECO:0000313" key="3">
    <source>
        <dbReference type="EMBL" id="KAL3762215.1"/>
    </source>
</evidence>
<dbReference type="EMBL" id="JALLBG020000138">
    <property type="protein sequence ID" value="KAL3762215.1"/>
    <property type="molecule type" value="Genomic_DNA"/>
</dbReference>
<feature type="compositionally biased region" description="Polar residues" evidence="1">
    <location>
        <begin position="20"/>
        <end position="44"/>
    </location>
</feature>
<protein>
    <submittedName>
        <fullName evidence="3">Uncharacterized protein</fullName>
    </submittedName>
</protein>
<keyword evidence="2" id="KW-0732">Signal</keyword>
<evidence type="ECO:0000256" key="1">
    <source>
        <dbReference type="SAM" id="MobiDB-lite"/>
    </source>
</evidence>
<accession>A0ABD3MDL4</accession>
<comment type="caution">
    <text evidence="3">The sequence shown here is derived from an EMBL/GenBank/DDBJ whole genome shotgun (WGS) entry which is preliminary data.</text>
</comment>
<sequence>MKLPNVLMAAWVATTTAAASNQDNPSSLDNENGSRQGMATDSAAQENRQEYREAYIDSNGEASYAAENNFQVCGEDQETCHYWGDDGLWNYYCAALVDGGCQCPLGQKKCDAFPLTGVASFCAIVCCDSTEEACWDYAEDGISLTQYCASLAKGGCSCPEGQEKCDGDPLNGIASYCATICCDPYTEETCYDDDEDGKVNQYCAAFAEGGCPCPQGQEKCNADQLNGYASYCAVVCCDSIKEEICVDLDDDGYVNQYCAAIAEGGCPCYEGQKKCNDPLNDGSSYCALVCCDGSEETCSYYDKEGNLQQYCASLADGGCRETDSVENINYLMSDSGNATYDEQEVAKVLHAM</sequence>
<organism evidence="3 4">
    <name type="scientific">Discostella pseudostelligera</name>
    <dbReference type="NCBI Taxonomy" id="259834"/>
    <lineage>
        <taxon>Eukaryota</taxon>
        <taxon>Sar</taxon>
        <taxon>Stramenopiles</taxon>
        <taxon>Ochrophyta</taxon>
        <taxon>Bacillariophyta</taxon>
        <taxon>Coscinodiscophyceae</taxon>
        <taxon>Thalassiosirophycidae</taxon>
        <taxon>Stephanodiscales</taxon>
        <taxon>Stephanodiscaceae</taxon>
        <taxon>Discostella</taxon>
    </lineage>
</organism>
<keyword evidence="4" id="KW-1185">Reference proteome</keyword>
<dbReference type="AlphaFoldDB" id="A0ABD3MDL4"/>
<gene>
    <name evidence="3" type="ORF">ACHAWU_004753</name>
</gene>
<feature type="signal peptide" evidence="2">
    <location>
        <begin position="1"/>
        <end position="18"/>
    </location>
</feature>
<name>A0ABD3MDL4_9STRA</name>
<feature type="region of interest" description="Disordered" evidence="1">
    <location>
        <begin position="18"/>
        <end position="44"/>
    </location>
</feature>